<dbReference type="SMART" id="SM00822">
    <property type="entry name" value="PKS_KR"/>
    <property type="match status" value="1"/>
</dbReference>
<comment type="function">
    <text evidence="4">Putative oxidoreductase.</text>
</comment>
<dbReference type="PANTHER" id="PTHR44196:SF1">
    <property type="entry name" value="DEHYDROGENASE_REDUCTASE SDR FAMILY MEMBER 7B"/>
    <property type="match status" value="1"/>
</dbReference>
<evidence type="ECO:0000256" key="1">
    <source>
        <dbReference type="ARBA" id="ARBA00006484"/>
    </source>
</evidence>
<evidence type="ECO:0000256" key="3">
    <source>
        <dbReference type="ARBA" id="ARBA00023002"/>
    </source>
</evidence>
<accession>A0A5C5FZI4</accession>
<dbReference type="GO" id="GO:0016491">
    <property type="term" value="F:oxidoreductase activity"/>
    <property type="evidence" value="ECO:0007669"/>
    <property type="project" value="UniProtKB-KW"/>
</dbReference>
<evidence type="ECO:0000259" key="5">
    <source>
        <dbReference type="SMART" id="SM00822"/>
    </source>
</evidence>
<evidence type="ECO:0000313" key="7">
    <source>
        <dbReference type="Proteomes" id="UP000311382"/>
    </source>
</evidence>
<proteinExistence type="inferred from homology"/>
<dbReference type="InterPro" id="IPR020904">
    <property type="entry name" value="Sc_DH/Rdtase_CS"/>
</dbReference>
<dbReference type="Proteomes" id="UP000311382">
    <property type="component" value="Unassembled WGS sequence"/>
</dbReference>
<comment type="similarity">
    <text evidence="1">Belongs to the short-chain dehydrogenases/reductases (SDR) family.</text>
</comment>
<keyword evidence="7" id="KW-1185">Reference proteome</keyword>
<keyword evidence="2" id="KW-0521">NADP</keyword>
<evidence type="ECO:0000313" key="6">
    <source>
        <dbReference type="EMBL" id="TNY22238.1"/>
    </source>
</evidence>
<feature type="domain" description="Ketoreductase" evidence="5">
    <location>
        <begin position="51"/>
        <end position="249"/>
    </location>
</feature>
<dbReference type="InterPro" id="IPR036291">
    <property type="entry name" value="NAD(P)-bd_dom_sf"/>
</dbReference>
<dbReference type="InterPro" id="IPR057326">
    <property type="entry name" value="KR_dom"/>
</dbReference>
<dbReference type="Gene3D" id="3.40.50.720">
    <property type="entry name" value="NAD(P)-binding Rossmann-like Domain"/>
    <property type="match status" value="1"/>
</dbReference>
<keyword evidence="3" id="KW-0560">Oxidoreductase</keyword>
<gene>
    <name evidence="6" type="ORF">DMC30DRAFT_415242</name>
</gene>
<evidence type="ECO:0000256" key="2">
    <source>
        <dbReference type="ARBA" id="ARBA00022857"/>
    </source>
</evidence>
<evidence type="ECO:0000256" key="4">
    <source>
        <dbReference type="ARBA" id="ARBA00037096"/>
    </source>
</evidence>
<name>A0A5C5FZI4_9BASI</name>
<dbReference type="AlphaFoldDB" id="A0A5C5FZI4"/>
<dbReference type="EMBL" id="SOZI01000028">
    <property type="protein sequence ID" value="TNY22238.1"/>
    <property type="molecule type" value="Genomic_DNA"/>
</dbReference>
<dbReference type="PRINTS" id="PR00081">
    <property type="entry name" value="GDHRDH"/>
</dbReference>
<dbReference type="PROSITE" id="PS00061">
    <property type="entry name" value="ADH_SHORT"/>
    <property type="match status" value="1"/>
</dbReference>
<dbReference type="GO" id="GO:0016020">
    <property type="term" value="C:membrane"/>
    <property type="evidence" value="ECO:0007669"/>
    <property type="project" value="TreeGrafter"/>
</dbReference>
<dbReference type="OrthoDB" id="5371740at2759"/>
<protein>
    <recommendedName>
        <fullName evidence="5">Ketoreductase domain-containing protein</fullName>
    </recommendedName>
</protein>
<dbReference type="Pfam" id="PF00106">
    <property type="entry name" value="adh_short"/>
    <property type="match status" value="1"/>
</dbReference>
<reference evidence="6 7" key="1">
    <citation type="submission" date="2019-03" db="EMBL/GenBank/DDBJ databases">
        <title>Rhodosporidium diobovatum UCD-FST 08-225 genome sequencing, assembly, and annotation.</title>
        <authorList>
            <person name="Fakankun I.U."/>
            <person name="Fristensky B."/>
            <person name="Levin D.B."/>
        </authorList>
    </citation>
    <scope>NUCLEOTIDE SEQUENCE [LARGE SCALE GENOMIC DNA]</scope>
    <source>
        <strain evidence="6 7">UCD-FST 08-225</strain>
    </source>
</reference>
<sequence length="308" mass="32158">MADASASEHDGIRKVIEREMFRLRSTYGPEAVPVSSSTALAPLRAGALRGKVVLVTGGTKGLGREFACRAAAEGGARVVLGARGEDGVREVVREIEAAGGEATGLATDVTSWESQVALFDHAVKTYGQVDVVVANAGIFESGSFLDDTVDTEGKLTKPDLGTIDINVVGTLYTARLAFHHLRQRPESSPGLKALVILGSLTSFVATPGCPLYATSKHALLGLQRALHTESAAAGISVIFVASGPVPTDIFGPLRPMIETLPHIKLSDTVDAMLFAAASAAGEEQLGGCTLATDTAGIFRIPFVQAYRE</sequence>
<dbReference type="STRING" id="5288.A0A5C5FZI4"/>
<dbReference type="InterPro" id="IPR002347">
    <property type="entry name" value="SDR_fam"/>
</dbReference>
<organism evidence="6 7">
    <name type="scientific">Rhodotorula diobovata</name>
    <dbReference type="NCBI Taxonomy" id="5288"/>
    <lineage>
        <taxon>Eukaryota</taxon>
        <taxon>Fungi</taxon>
        <taxon>Dikarya</taxon>
        <taxon>Basidiomycota</taxon>
        <taxon>Pucciniomycotina</taxon>
        <taxon>Microbotryomycetes</taxon>
        <taxon>Sporidiobolales</taxon>
        <taxon>Sporidiobolaceae</taxon>
        <taxon>Rhodotorula</taxon>
    </lineage>
</organism>
<dbReference type="SUPFAM" id="SSF51735">
    <property type="entry name" value="NAD(P)-binding Rossmann-fold domains"/>
    <property type="match status" value="1"/>
</dbReference>
<comment type="caution">
    <text evidence="6">The sequence shown here is derived from an EMBL/GenBank/DDBJ whole genome shotgun (WGS) entry which is preliminary data.</text>
</comment>
<dbReference type="PANTHER" id="PTHR44196">
    <property type="entry name" value="DEHYDROGENASE/REDUCTASE SDR FAMILY MEMBER 7B"/>
    <property type="match status" value="1"/>
</dbReference>